<evidence type="ECO:0000256" key="7">
    <source>
        <dbReference type="ARBA" id="ARBA00032603"/>
    </source>
</evidence>
<proteinExistence type="predicted"/>
<dbReference type="Proteomes" id="UP000201071">
    <property type="component" value="Genome"/>
</dbReference>
<dbReference type="GO" id="GO:0046740">
    <property type="term" value="P:transport of virus in host, cell to cell"/>
    <property type="evidence" value="ECO:0007669"/>
    <property type="project" value="UniProtKB-KW"/>
</dbReference>
<keyword evidence="11" id="KW-1185">Reference proteome</keyword>
<evidence type="ECO:0000256" key="2">
    <source>
        <dbReference type="ARBA" id="ARBA00014660"/>
    </source>
</evidence>
<feature type="region of interest" description="Disordered" evidence="8">
    <location>
        <begin position="270"/>
        <end position="295"/>
    </location>
</feature>
<evidence type="ECO:0000256" key="6">
    <source>
        <dbReference type="ARBA" id="ARBA00025275"/>
    </source>
</evidence>
<protein>
    <recommendedName>
        <fullName evidence="2">Movement protein</fullName>
    </recommendedName>
    <alternativeName>
        <fullName evidence="7">Protein 3A</fullName>
    </alternativeName>
</protein>
<evidence type="ECO:0000313" key="10">
    <source>
        <dbReference type="EMBL" id="AGU13196.1"/>
    </source>
</evidence>
<dbReference type="GO" id="GO:0044219">
    <property type="term" value="C:host cell plasmodesma"/>
    <property type="evidence" value="ECO:0007669"/>
    <property type="project" value="UniProtKB-SubCell"/>
</dbReference>
<accession>T1WDV6</accession>
<reference evidence="9 11" key="1">
    <citation type="submission" date="2013-05" db="EMBL/GenBank/DDBJ databases">
        <title>Detection of blueberry viruses by Next Generation Sequencing.</title>
        <authorList>
            <person name="Rott M.E."/>
            <person name="Saeed H."/>
            <person name="Belton M."/>
        </authorList>
    </citation>
    <scope>NUCLEOTIDE SEQUENCE [LARGE SCALE GENOMIC DNA]</scope>
    <source>
        <strain evidence="9">Berkely</strain>
        <strain evidence="10">Elliot</strain>
    </source>
</reference>
<organism evidence="9 11">
    <name type="scientific">Blueberry shock virus</name>
    <dbReference type="NCBI Taxonomy" id="747056"/>
    <lineage>
        <taxon>Viruses</taxon>
        <taxon>Riboviria</taxon>
        <taxon>Orthornavirae</taxon>
        <taxon>Kitrinoviricota</taxon>
        <taxon>Alsuviricetes</taxon>
        <taxon>Martellivirales</taxon>
        <taxon>Bromoviridae</taxon>
        <taxon>Ilarvirus</taxon>
        <taxon>Ilarvirus BSV</taxon>
    </lineage>
</organism>
<evidence type="ECO:0000256" key="3">
    <source>
        <dbReference type="ARBA" id="ARBA00022448"/>
    </source>
</evidence>
<dbReference type="GeneID" id="16767988"/>
<evidence type="ECO:0000256" key="4">
    <source>
        <dbReference type="ARBA" id="ARBA00023031"/>
    </source>
</evidence>
<keyword evidence="4" id="KW-0916">Viral movement protein</keyword>
<evidence type="ECO:0000313" key="9">
    <source>
        <dbReference type="EMBL" id="AGU13192.1"/>
    </source>
</evidence>
<comment type="subcellular location">
    <subcellularLocation>
        <location evidence="1">Host cell junction</location>
        <location evidence="1">Host plasmodesma</location>
    </subcellularLocation>
</comment>
<name>T1WDV6_9BROM</name>
<dbReference type="EMBL" id="KF031042">
    <property type="protein sequence ID" value="AGU13196.1"/>
    <property type="molecule type" value="Genomic_RNA"/>
</dbReference>
<keyword evidence="5" id="KW-1031">Host cell junction</keyword>
<dbReference type="KEGG" id="vg:16767988"/>
<dbReference type="EMBL" id="KF031039">
    <property type="protein sequence ID" value="AGU13192.1"/>
    <property type="molecule type" value="Genomic_RNA"/>
</dbReference>
<keyword evidence="3" id="KW-0813">Transport</keyword>
<evidence type="ECO:0000256" key="5">
    <source>
        <dbReference type="ARBA" id="ARBA00023081"/>
    </source>
</evidence>
<dbReference type="OrthoDB" id="10970at10239"/>
<evidence type="ECO:0000256" key="1">
    <source>
        <dbReference type="ARBA" id="ARBA00004621"/>
    </source>
</evidence>
<dbReference type="Pfam" id="PF01573">
    <property type="entry name" value="Bromo_MP"/>
    <property type="match status" value="1"/>
</dbReference>
<evidence type="ECO:0000313" key="11">
    <source>
        <dbReference type="Proteomes" id="UP000201071"/>
    </source>
</evidence>
<comment type="function">
    <text evidence="6">Transports viral genome to neighboring plant cells directly through plasmosdesmata, without any budding. The movement protein allows efficient cell to cell propagation, by bypassing the host cell wall barrier. Acts by forming a tubular structure at the host plasmodesmata, enlarging it enough to allow free passage of virion capsids.</text>
</comment>
<dbReference type="RefSeq" id="YP_008519306.1">
    <property type="nucleotide sequence ID" value="NC_022252.1"/>
</dbReference>
<evidence type="ECO:0000256" key="8">
    <source>
        <dbReference type="SAM" id="MobiDB-lite"/>
    </source>
</evidence>
<dbReference type="InterPro" id="IPR002538">
    <property type="entry name" value="Bromo_MP"/>
</dbReference>
<sequence length="295" mass="33403">MTSMASAPPSTSTVSSNFDIVETSMEDNMKILSNLHELMLSKEMKNLPTKSCELLHLENMPKNNVLKLASREQRGLLTKQADKIKKRIYRDVGRMFFVYVPLIQKTSFGVLTLKLQNTDTGEVSDVITDAPANEAFVLMDRWGRSLVEKGDLQLLYSVICSDLRPEARVGEMMVFWDEHMSTHQTYSERGNPIYFPIMETKPQQYLRDKKMLLSLVRSRIAAGANSGGDIAPSELEVKALGGDRKVLRIKPRDSQDIRIEEYKEREIRENAGDVHLEEQPIPAVPITERTSSTLG</sequence>